<proteinExistence type="predicted"/>
<dbReference type="GO" id="GO:0004386">
    <property type="term" value="F:helicase activity"/>
    <property type="evidence" value="ECO:0007669"/>
    <property type="project" value="UniProtKB-KW"/>
</dbReference>
<organism evidence="2 3">
    <name type="scientific">Podospora australis</name>
    <dbReference type="NCBI Taxonomy" id="1536484"/>
    <lineage>
        <taxon>Eukaryota</taxon>
        <taxon>Fungi</taxon>
        <taxon>Dikarya</taxon>
        <taxon>Ascomycota</taxon>
        <taxon>Pezizomycotina</taxon>
        <taxon>Sordariomycetes</taxon>
        <taxon>Sordariomycetidae</taxon>
        <taxon>Sordariales</taxon>
        <taxon>Podosporaceae</taxon>
        <taxon>Podospora</taxon>
    </lineage>
</organism>
<dbReference type="InterPro" id="IPR044688">
    <property type="entry name" value="SCI-1-like"/>
</dbReference>
<comment type="caution">
    <text evidence="2">The sequence shown here is derived from an EMBL/GenBank/DDBJ whole genome shotgun (WGS) entry which is preliminary data.</text>
</comment>
<evidence type="ECO:0000313" key="2">
    <source>
        <dbReference type="EMBL" id="KAK4190757.1"/>
    </source>
</evidence>
<keyword evidence="2" id="KW-0547">Nucleotide-binding</keyword>
<dbReference type="PANTHER" id="PTHR34117">
    <property type="entry name" value="STYLE CELL-CYCLE INHIBITOR 1"/>
    <property type="match status" value="1"/>
</dbReference>
<evidence type="ECO:0000313" key="3">
    <source>
        <dbReference type="Proteomes" id="UP001302126"/>
    </source>
</evidence>
<dbReference type="PANTHER" id="PTHR34117:SF1">
    <property type="entry name" value="STYLE CELL-CYCLE INHIBITOR 1"/>
    <property type="match status" value="1"/>
</dbReference>
<feature type="region of interest" description="Disordered" evidence="1">
    <location>
        <begin position="1"/>
        <end position="86"/>
    </location>
</feature>
<feature type="compositionally biased region" description="Basic residues" evidence="1">
    <location>
        <begin position="58"/>
        <end position="81"/>
    </location>
</feature>
<reference evidence="2" key="1">
    <citation type="journal article" date="2023" name="Mol. Phylogenet. Evol.">
        <title>Genome-scale phylogeny and comparative genomics of the fungal order Sordariales.</title>
        <authorList>
            <person name="Hensen N."/>
            <person name="Bonometti L."/>
            <person name="Westerberg I."/>
            <person name="Brannstrom I.O."/>
            <person name="Guillou S."/>
            <person name="Cros-Aarteil S."/>
            <person name="Calhoun S."/>
            <person name="Haridas S."/>
            <person name="Kuo A."/>
            <person name="Mondo S."/>
            <person name="Pangilinan J."/>
            <person name="Riley R."/>
            <person name="LaButti K."/>
            <person name="Andreopoulos B."/>
            <person name="Lipzen A."/>
            <person name="Chen C."/>
            <person name="Yan M."/>
            <person name="Daum C."/>
            <person name="Ng V."/>
            <person name="Clum A."/>
            <person name="Steindorff A."/>
            <person name="Ohm R.A."/>
            <person name="Martin F."/>
            <person name="Silar P."/>
            <person name="Natvig D.O."/>
            <person name="Lalanne C."/>
            <person name="Gautier V."/>
            <person name="Ament-Velasquez S.L."/>
            <person name="Kruys A."/>
            <person name="Hutchinson M.I."/>
            <person name="Powell A.J."/>
            <person name="Barry K."/>
            <person name="Miller A.N."/>
            <person name="Grigoriev I.V."/>
            <person name="Debuchy R."/>
            <person name="Gladieux P."/>
            <person name="Hiltunen Thoren M."/>
            <person name="Johannesson H."/>
        </authorList>
    </citation>
    <scope>NUCLEOTIDE SEQUENCE</scope>
    <source>
        <strain evidence="2">PSN309</strain>
    </source>
</reference>
<feature type="compositionally biased region" description="Basic residues" evidence="1">
    <location>
        <begin position="1"/>
        <end position="22"/>
    </location>
</feature>
<feature type="region of interest" description="Disordered" evidence="1">
    <location>
        <begin position="329"/>
        <end position="348"/>
    </location>
</feature>
<keyword evidence="2" id="KW-0378">Hydrolase</keyword>
<reference evidence="2" key="2">
    <citation type="submission" date="2023-05" db="EMBL/GenBank/DDBJ databases">
        <authorList>
            <consortium name="Lawrence Berkeley National Laboratory"/>
            <person name="Steindorff A."/>
            <person name="Hensen N."/>
            <person name="Bonometti L."/>
            <person name="Westerberg I."/>
            <person name="Brannstrom I.O."/>
            <person name="Guillou S."/>
            <person name="Cros-Aarteil S."/>
            <person name="Calhoun S."/>
            <person name="Haridas S."/>
            <person name="Kuo A."/>
            <person name="Mondo S."/>
            <person name="Pangilinan J."/>
            <person name="Riley R."/>
            <person name="Labutti K."/>
            <person name="Andreopoulos B."/>
            <person name="Lipzen A."/>
            <person name="Chen C."/>
            <person name="Yanf M."/>
            <person name="Daum C."/>
            <person name="Ng V."/>
            <person name="Clum A."/>
            <person name="Ohm R."/>
            <person name="Martin F."/>
            <person name="Silar P."/>
            <person name="Natvig D."/>
            <person name="Lalanne C."/>
            <person name="Gautier V."/>
            <person name="Ament-Velasquez S.L."/>
            <person name="Kruys A."/>
            <person name="Hutchinson M.I."/>
            <person name="Powell A.J."/>
            <person name="Barry K."/>
            <person name="Miller A.N."/>
            <person name="Grigoriev I.V."/>
            <person name="Debuchy R."/>
            <person name="Gladieux P."/>
            <person name="Thoren M.H."/>
            <person name="Johannesson H."/>
        </authorList>
    </citation>
    <scope>NUCLEOTIDE SEQUENCE</scope>
    <source>
        <strain evidence="2">PSN309</strain>
    </source>
</reference>
<gene>
    <name evidence="2" type="ORF">QBC35DRAFT_54142</name>
</gene>
<feature type="compositionally biased region" description="Basic and acidic residues" evidence="1">
    <location>
        <begin position="183"/>
        <end position="194"/>
    </location>
</feature>
<protein>
    <submittedName>
        <fullName evidence="2">RNA helicase</fullName>
    </submittedName>
</protein>
<accession>A0AAN6X290</accession>
<name>A0AAN6X290_9PEZI</name>
<feature type="compositionally biased region" description="Basic and acidic residues" evidence="1">
    <location>
        <begin position="23"/>
        <end position="45"/>
    </location>
</feature>
<dbReference type="Proteomes" id="UP001302126">
    <property type="component" value="Unassembled WGS sequence"/>
</dbReference>
<feature type="compositionally biased region" description="Basic and acidic residues" evidence="1">
    <location>
        <begin position="229"/>
        <end position="241"/>
    </location>
</feature>
<sequence length="383" mass="45126">MESSRHRHRDRTRSRSRSPRRSHREERNSEDRDFRRRDRDRERHGDSRRHRSPEESRSHRHHHHHHSSSSRHHKHHRGSSRKHYDEPTKALPFNARQLSKHDLPTFKALFAHYLDLQKSIAISSLSETEVRGRWKSFVGKWNRGELAEGWYDPEMFHAHANDEIPAQQHEDTPSAANSPLPVEKADREYDRKDEDNNEEDDSDYGPPPPPPPGQHGSSSARPHGPGIPSRDDLTLRDELNAEESHAALLQHRWERKQHRLGEKALLEELVPRAEPGSRERKLEKKKEVNEKMKGFREKDTGVEEVNESELIGGDDTVEEYKRLLALRQSKKNERKSRREEEEMIRRAERQERVQAYKEREDRVIEELRKIAQERFGGGAAAQQ</sequence>
<feature type="region of interest" description="Disordered" evidence="1">
    <location>
        <begin position="167"/>
        <end position="241"/>
    </location>
</feature>
<keyword evidence="2" id="KW-0067">ATP-binding</keyword>
<dbReference type="EMBL" id="MU864363">
    <property type="protein sequence ID" value="KAK4190757.1"/>
    <property type="molecule type" value="Genomic_DNA"/>
</dbReference>
<keyword evidence="3" id="KW-1185">Reference proteome</keyword>
<keyword evidence="2" id="KW-0347">Helicase</keyword>
<feature type="compositionally biased region" description="Basic and acidic residues" evidence="1">
    <location>
        <begin position="336"/>
        <end position="348"/>
    </location>
</feature>
<evidence type="ECO:0000256" key="1">
    <source>
        <dbReference type="SAM" id="MobiDB-lite"/>
    </source>
</evidence>
<dbReference type="AlphaFoldDB" id="A0AAN6X290"/>